<dbReference type="HAMAP" id="MF_00195">
    <property type="entry name" value="GTPase_Der"/>
    <property type="match status" value="1"/>
</dbReference>
<gene>
    <name evidence="10" type="primary">der</name>
    <name evidence="10" type="ORF">COT12_02525</name>
</gene>
<dbReference type="Gene3D" id="3.30.300.20">
    <property type="match status" value="1"/>
</dbReference>
<dbReference type="PROSITE" id="PS51712">
    <property type="entry name" value="G_ENGA"/>
    <property type="match status" value="1"/>
</dbReference>
<dbReference type="InterPro" id="IPR031166">
    <property type="entry name" value="G_ENGA"/>
</dbReference>
<comment type="function">
    <text evidence="8">GTPase that plays an essential role in the late steps of ribosome biogenesis.</text>
</comment>
<dbReference type="PANTHER" id="PTHR43834:SF6">
    <property type="entry name" value="GTPASE DER"/>
    <property type="match status" value="1"/>
</dbReference>
<dbReference type="PIRSF" id="PIRSF006485">
    <property type="entry name" value="GTP-binding_EngA"/>
    <property type="match status" value="1"/>
</dbReference>
<dbReference type="AlphaFoldDB" id="A0A2M6YBV6"/>
<dbReference type="Gene3D" id="3.40.50.300">
    <property type="entry name" value="P-loop containing nucleotide triphosphate hydrolases"/>
    <property type="match status" value="2"/>
</dbReference>
<feature type="domain" description="EngA-type G" evidence="9">
    <location>
        <begin position="166"/>
        <end position="346"/>
    </location>
</feature>
<evidence type="ECO:0000256" key="3">
    <source>
        <dbReference type="ARBA" id="ARBA00022517"/>
    </source>
</evidence>
<organism evidence="10 11">
    <name type="scientific">Candidatus Berkelbacteria bacterium CG08_land_8_20_14_0_20_39_8</name>
    <dbReference type="NCBI Taxonomy" id="1974511"/>
    <lineage>
        <taxon>Bacteria</taxon>
        <taxon>Candidatus Berkelbacteria</taxon>
    </lineage>
</organism>
<dbReference type="Proteomes" id="UP000229896">
    <property type="component" value="Unassembled WGS sequence"/>
</dbReference>
<evidence type="ECO:0000256" key="7">
    <source>
        <dbReference type="PROSITE-ProRule" id="PRU01049"/>
    </source>
</evidence>
<dbReference type="Pfam" id="PF14714">
    <property type="entry name" value="KH_dom-like"/>
    <property type="match status" value="1"/>
</dbReference>
<proteinExistence type="inferred from homology"/>
<dbReference type="InterPro" id="IPR027417">
    <property type="entry name" value="P-loop_NTPase"/>
</dbReference>
<evidence type="ECO:0000256" key="4">
    <source>
        <dbReference type="ARBA" id="ARBA00022737"/>
    </source>
</evidence>
<evidence type="ECO:0000256" key="5">
    <source>
        <dbReference type="ARBA" id="ARBA00022741"/>
    </source>
</evidence>
<dbReference type="NCBIfam" id="TIGR03594">
    <property type="entry name" value="GTPase_EngA"/>
    <property type="match status" value="1"/>
</dbReference>
<accession>A0A2M6YBV6</accession>
<comment type="caution">
    <text evidence="10">The sequence shown here is derived from an EMBL/GenBank/DDBJ whole genome shotgun (WGS) entry which is preliminary data.</text>
</comment>
<dbReference type="EMBL" id="PEXI01000079">
    <property type="protein sequence ID" value="PIU24159.1"/>
    <property type="molecule type" value="Genomic_DNA"/>
</dbReference>
<dbReference type="InterPro" id="IPR016484">
    <property type="entry name" value="GTPase_Der"/>
</dbReference>
<dbReference type="InterPro" id="IPR006073">
    <property type="entry name" value="GTP-bd"/>
</dbReference>
<keyword evidence="6 8" id="KW-0342">GTP-binding</keyword>
<dbReference type="PRINTS" id="PR00326">
    <property type="entry name" value="GTP1OBG"/>
</dbReference>
<keyword evidence="5 8" id="KW-0547">Nucleotide-binding</keyword>
<evidence type="ECO:0000256" key="6">
    <source>
        <dbReference type="ARBA" id="ARBA00023134"/>
    </source>
</evidence>
<feature type="non-terminal residue" evidence="10">
    <location>
        <position position="1"/>
    </location>
</feature>
<dbReference type="GO" id="GO:0005525">
    <property type="term" value="F:GTP binding"/>
    <property type="evidence" value="ECO:0007669"/>
    <property type="project" value="UniProtKB-KW"/>
</dbReference>
<evidence type="ECO:0000256" key="1">
    <source>
        <dbReference type="ARBA" id="ARBA00008279"/>
    </source>
</evidence>
<dbReference type="InterPro" id="IPR005225">
    <property type="entry name" value="Small_GTP-bd"/>
</dbReference>
<reference evidence="11" key="1">
    <citation type="submission" date="2017-09" db="EMBL/GenBank/DDBJ databases">
        <title>Depth-based differentiation of microbial function through sediment-hosted aquifers and enrichment of novel symbionts in the deep terrestrial subsurface.</title>
        <authorList>
            <person name="Probst A.J."/>
            <person name="Ladd B."/>
            <person name="Jarett J.K."/>
            <person name="Geller-Mcgrath D.E."/>
            <person name="Sieber C.M.K."/>
            <person name="Emerson J.B."/>
            <person name="Anantharaman K."/>
            <person name="Thomas B.C."/>
            <person name="Malmstrom R."/>
            <person name="Stieglmeier M."/>
            <person name="Klingl A."/>
            <person name="Woyke T."/>
            <person name="Ryan C.M."/>
            <person name="Banfield J.F."/>
        </authorList>
    </citation>
    <scope>NUCLEOTIDE SEQUENCE [LARGE SCALE GENOMIC DNA]</scope>
</reference>
<dbReference type="InterPro" id="IPR032859">
    <property type="entry name" value="KH_dom-like"/>
</dbReference>
<name>A0A2M6YBV6_9BACT</name>
<evidence type="ECO:0000313" key="11">
    <source>
        <dbReference type="Proteomes" id="UP000229896"/>
    </source>
</evidence>
<dbReference type="NCBIfam" id="TIGR00231">
    <property type="entry name" value="small_GTP"/>
    <property type="match status" value="2"/>
</dbReference>
<dbReference type="PANTHER" id="PTHR43834">
    <property type="entry name" value="GTPASE DER"/>
    <property type="match status" value="1"/>
</dbReference>
<dbReference type="SUPFAM" id="SSF52540">
    <property type="entry name" value="P-loop containing nucleoside triphosphate hydrolases"/>
    <property type="match status" value="2"/>
</dbReference>
<evidence type="ECO:0000259" key="9">
    <source>
        <dbReference type="PROSITE" id="PS51712"/>
    </source>
</evidence>
<dbReference type="CDD" id="cd01894">
    <property type="entry name" value="EngA1"/>
    <property type="match status" value="1"/>
</dbReference>
<dbReference type="GO" id="GO:0042254">
    <property type="term" value="P:ribosome biogenesis"/>
    <property type="evidence" value="ECO:0007669"/>
    <property type="project" value="UniProtKB-KW"/>
</dbReference>
<evidence type="ECO:0000256" key="2">
    <source>
        <dbReference type="ARBA" id="ARBA00020953"/>
    </source>
</evidence>
<comment type="similarity">
    <text evidence="1 7 8">Belongs to the TRAFAC class TrmE-Era-EngA-EngB-Septin-like GTPase superfamily. EngA (Der) GTPase family.</text>
</comment>
<evidence type="ECO:0000256" key="8">
    <source>
        <dbReference type="RuleBase" id="RU004481"/>
    </source>
</evidence>
<dbReference type="Pfam" id="PF01926">
    <property type="entry name" value="MMR_HSR1"/>
    <property type="match status" value="2"/>
</dbReference>
<keyword evidence="4 8" id="KW-0677">Repeat</keyword>
<dbReference type="CDD" id="cd01895">
    <property type="entry name" value="EngA2"/>
    <property type="match status" value="1"/>
</dbReference>
<keyword evidence="3" id="KW-0690">Ribosome biogenesis</keyword>
<sequence>NVGKSTFFNRLIGKRQSIESEIPGTTRDRIYVNTSWCGKGFSLIDTAGMFNDSDDNSFALLTQESVEVAISQSDIIIFIIDVQEIIAADRQIAKHLRQSKNKVFLVANKADNQDREIADREIFSLGFGQPHFISAISGRGVADFLDDLTALFPKKASSIITDSDTIDVALIGRPNVGKSTLLNSLVDEKKSIVSSRPGTTRDTTDAEIKYKNRTIKFIDTAGIRRRGKIDFGIEKFAIIRAKKAIEQSEVVIILIDATEGITNQDAHIIGFAKELGKSIIIAVNKFDLLAEESDENIEDKMAAILGKMQNDLAFLPYSPVIFISAKEKENLNVLFRKIVKVHKERFINIESDLIKKIIFKATEKNPQIPKIVDFYQERANPIVFKLVCRNKKDFHFSHLRYLENTIRDTFPFVGTPIFIDLIDKKMPK</sequence>
<protein>
    <recommendedName>
        <fullName evidence="2 8">GTPase Der</fullName>
    </recommendedName>
</protein>
<dbReference type="FunFam" id="3.40.50.300:FF:000040">
    <property type="entry name" value="GTPase Der"/>
    <property type="match status" value="1"/>
</dbReference>
<dbReference type="InterPro" id="IPR015946">
    <property type="entry name" value="KH_dom-like_a/b"/>
</dbReference>
<evidence type="ECO:0000313" key="10">
    <source>
        <dbReference type="EMBL" id="PIU24159.1"/>
    </source>
</evidence>